<proteinExistence type="inferred from homology"/>
<keyword evidence="7 10" id="KW-0256">Endoplasmic reticulum</keyword>
<dbReference type="AlphaFoldDB" id="K0SKT3"/>
<comment type="pathway">
    <text evidence="2">Protein modification; protein glycosylation.</text>
</comment>
<evidence type="ECO:0000256" key="3">
    <source>
        <dbReference type="ARBA" id="ARBA00007063"/>
    </source>
</evidence>
<keyword evidence="4 10" id="KW-0328">Glycosyltransferase</keyword>
<dbReference type="GO" id="GO:0005789">
    <property type="term" value="C:endoplasmic reticulum membrane"/>
    <property type="evidence" value="ECO:0007669"/>
    <property type="project" value="UniProtKB-SubCell"/>
</dbReference>
<feature type="transmembrane region" description="Helical" evidence="10">
    <location>
        <begin position="268"/>
        <end position="287"/>
    </location>
</feature>
<dbReference type="InterPro" id="IPR005599">
    <property type="entry name" value="GPI_mannosylTrfase"/>
</dbReference>
<dbReference type="PANTHER" id="PTHR22760:SF2">
    <property type="entry name" value="ALPHA-1,2-MANNOSYLTRANSFERASE ALG9"/>
    <property type="match status" value="1"/>
</dbReference>
<feature type="transmembrane region" description="Helical" evidence="10">
    <location>
        <begin position="409"/>
        <end position="432"/>
    </location>
</feature>
<evidence type="ECO:0000313" key="12">
    <source>
        <dbReference type="Proteomes" id="UP000266841"/>
    </source>
</evidence>
<evidence type="ECO:0000256" key="6">
    <source>
        <dbReference type="ARBA" id="ARBA00022692"/>
    </source>
</evidence>
<feature type="transmembrane region" description="Helical" evidence="10">
    <location>
        <begin position="204"/>
        <end position="235"/>
    </location>
</feature>
<dbReference type="OMA" id="PRDMHAK"/>
<dbReference type="GO" id="GO:0006487">
    <property type="term" value="P:protein N-linked glycosylation"/>
    <property type="evidence" value="ECO:0007669"/>
    <property type="project" value="TreeGrafter"/>
</dbReference>
<reference evidence="11 12" key="1">
    <citation type="journal article" date="2012" name="Genome Biol.">
        <title>Genome and low-iron response of an oceanic diatom adapted to chronic iron limitation.</title>
        <authorList>
            <person name="Lommer M."/>
            <person name="Specht M."/>
            <person name="Roy A.S."/>
            <person name="Kraemer L."/>
            <person name="Andreson R."/>
            <person name="Gutowska M.A."/>
            <person name="Wolf J."/>
            <person name="Bergner S.V."/>
            <person name="Schilhabel M.B."/>
            <person name="Klostermeier U.C."/>
            <person name="Beiko R.G."/>
            <person name="Rosenstiel P."/>
            <person name="Hippler M."/>
            <person name="Laroche J."/>
        </authorList>
    </citation>
    <scope>NUCLEOTIDE SEQUENCE [LARGE SCALE GENOMIC DNA]</scope>
    <source>
        <strain evidence="11 12">CCMP1005</strain>
    </source>
</reference>
<evidence type="ECO:0000256" key="7">
    <source>
        <dbReference type="ARBA" id="ARBA00022824"/>
    </source>
</evidence>
<evidence type="ECO:0000256" key="10">
    <source>
        <dbReference type="RuleBase" id="RU363075"/>
    </source>
</evidence>
<keyword evidence="12" id="KW-1185">Reference proteome</keyword>
<evidence type="ECO:0000256" key="8">
    <source>
        <dbReference type="ARBA" id="ARBA00022989"/>
    </source>
</evidence>
<dbReference type="UniPathway" id="UPA00378"/>
<feature type="transmembrane region" description="Helical" evidence="10">
    <location>
        <begin position="378"/>
        <end position="397"/>
    </location>
</feature>
<protein>
    <recommendedName>
        <fullName evidence="10">Mannosyltransferase</fullName>
        <ecNumber evidence="10">2.4.1.-</ecNumber>
    </recommendedName>
</protein>
<evidence type="ECO:0000256" key="4">
    <source>
        <dbReference type="ARBA" id="ARBA00022676"/>
    </source>
</evidence>
<accession>K0SKT3</accession>
<comment type="similarity">
    <text evidence="3 10">Belongs to the glycosyltransferase 22 family.</text>
</comment>
<evidence type="ECO:0000313" key="11">
    <source>
        <dbReference type="EMBL" id="EJK65940.1"/>
    </source>
</evidence>
<feature type="transmembrane region" description="Helical" evidence="10">
    <location>
        <begin position="452"/>
        <end position="477"/>
    </location>
</feature>
<keyword evidence="5" id="KW-0808">Transferase</keyword>
<evidence type="ECO:0000256" key="9">
    <source>
        <dbReference type="ARBA" id="ARBA00023136"/>
    </source>
</evidence>
<evidence type="ECO:0000256" key="1">
    <source>
        <dbReference type="ARBA" id="ARBA00004477"/>
    </source>
</evidence>
<dbReference type="OrthoDB" id="497541at2759"/>
<dbReference type="GO" id="GO:0000026">
    <property type="term" value="F:alpha-1,2-mannosyltransferase activity"/>
    <property type="evidence" value="ECO:0007669"/>
    <property type="project" value="TreeGrafter"/>
</dbReference>
<comment type="subcellular location">
    <subcellularLocation>
        <location evidence="1 10">Endoplasmic reticulum membrane</location>
        <topology evidence="1 10">Multi-pass membrane protein</topology>
    </subcellularLocation>
</comment>
<keyword evidence="9 10" id="KW-0472">Membrane</keyword>
<dbReference type="PANTHER" id="PTHR22760">
    <property type="entry name" value="GLYCOSYLTRANSFERASE"/>
    <property type="match status" value="1"/>
</dbReference>
<dbReference type="Proteomes" id="UP000266841">
    <property type="component" value="Unassembled WGS sequence"/>
</dbReference>
<keyword evidence="6 10" id="KW-0812">Transmembrane</keyword>
<keyword evidence="8 10" id="KW-1133">Transmembrane helix</keyword>
<organism evidence="11 12">
    <name type="scientific">Thalassiosira oceanica</name>
    <name type="common">Marine diatom</name>
    <dbReference type="NCBI Taxonomy" id="159749"/>
    <lineage>
        <taxon>Eukaryota</taxon>
        <taxon>Sar</taxon>
        <taxon>Stramenopiles</taxon>
        <taxon>Ochrophyta</taxon>
        <taxon>Bacillariophyta</taxon>
        <taxon>Coscinodiscophyceae</taxon>
        <taxon>Thalassiosirophycidae</taxon>
        <taxon>Thalassiosirales</taxon>
        <taxon>Thalassiosiraceae</taxon>
        <taxon>Thalassiosira</taxon>
    </lineage>
</organism>
<evidence type="ECO:0000256" key="5">
    <source>
        <dbReference type="ARBA" id="ARBA00022679"/>
    </source>
</evidence>
<dbReference type="EC" id="2.4.1.-" evidence="10"/>
<name>K0SKT3_THAOC</name>
<evidence type="ECO:0000256" key="2">
    <source>
        <dbReference type="ARBA" id="ARBA00004922"/>
    </source>
</evidence>
<comment type="caution">
    <text evidence="11">The sequence shown here is derived from an EMBL/GenBank/DDBJ whole genome shotgun (WGS) entry which is preliminary data.</text>
</comment>
<dbReference type="Pfam" id="PF03901">
    <property type="entry name" value="Glyco_transf_22"/>
    <property type="match status" value="1"/>
</dbReference>
<sequence length="637" mass="71412">MTSKDGSTKAADAADSSSVYRLGSAISTLYIAVRIGTANLSPITDCDEVYNYWEPLHFLLYKTGMQTWEYAPQYALRTYAYIMPMAIVAKIYQSIYSLIPIAAKQQLSALLLGTASSSMLEIEDKPLLFATLRSTLAFISCYSELRFFRSVHMALVDKPNLAHYTALASLSAGFFHSNQAYLPSSTVMTLTRFSMASQLQNNDAWAIGHGLLAVLAVGWPFCAVLFITTGFYAIWKGGLEELFFAGWNSKNDGSLESRLLRAKRAAKSIVYILLRTLALALVIHMTVETIDFSFYGKRVTTLTNIFVYNASSGGDELYGVEPMSFYIKNILLNFNYVGLLGVLALPLLAKKAAIVSSWSTTFNRGVYRKSDSRSGYTMLVYFLILIPMYLWLGIVLPRPHKEERFLFPVYPMLCFGAAVVIDELTGMIMYILELLACSGPMPISSRSNKVKLSIGLILLAPSAIVSTSRSMALYHYYHAPLKTYRELFHHAAMTPESNGASYVCTAGEWYRYPSSFFLPPTYKLGFLKSSFSGQLPQPFNEGGNFNDANTEEMDRYVEISECMYVVELVPSSTNASAKEKPEGLQYMEADEGSWELLSSHNYLDSEGTPLVDRILYLPWRNKGNYSRYNLYTRKTWS</sequence>
<gene>
    <name evidence="11" type="ORF">THAOC_13160</name>
</gene>
<feature type="transmembrane region" description="Helical" evidence="10">
    <location>
        <begin position="330"/>
        <end position="349"/>
    </location>
</feature>
<dbReference type="eggNOG" id="KOG2515">
    <property type="taxonomic scope" value="Eukaryota"/>
</dbReference>
<dbReference type="EMBL" id="AGNL01015362">
    <property type="protein sequence ID" value="EJK65940.1"/>
    <property type="molecule type" value="Genomic_DNA"/>
</dbReference>